<proteinExistence type="inferred from homology"/>
<evidence type="ECO:0000256" key="1">
    <source>
        <dbReference type="ARBA" id="ARBA00001971"/>
    </source>
</evidence>
<evidence type="ECO:0000313" key="10">
    <source>
        <dbReference type="Proteomes" id="UP000467840"/>
    </source>
</evidence>
<dbReference type="PANTHER" id="PTHR47946">
    <property type="entry name" value="CYTOCHROME P450 78A7-RELATED"/>
    <property type="match status" value="1"/>
</dbReference>
<dbReference type="PANTHER" id="PTHR47946:SF6">
    <property type="entry name" value="CYTOCHROME P450 78A7"/>
    <property type="match status" value="1"/>
</dbReference>
<keyword evidence="8" id="KW-0472">Membrane</keyword>
<evidence type="ECO:0000256" key="8">
    <source>
        <dbReference type="SAM" id="Phobius"/>
    </source>
</evidence>
<dbReference type="Gene3D" id="1.10.630.10">
    <property type="entry name" value="Cytochrome P450"/>
    <property type="match status" value="1"/>
</dbReference>
<comment type="caution">
    <text evidence="9">The sequence shown here is derived from an EMBL/GenBank/DDBJ whole genome shotgun (WGS) entry which is preliminary data.</text>
</comment>
<reference evidence="9 10" key="1">
    <citation type="journal article" date="2020" name="Mol. Plant">
        <title>The Chromosome-Based Rubber Tree Genome Provides New Insights into Spurge Genome Evolution and Rubber Biosynthesis.</title>
        <authorList>
            <person name="Liu J."/>
            <person name="Shi C."/>
            <person name="Shi C.C."/>
            <person name="Li W."/>
            <person name="Zhang Q.J."/>
            <person name="Zhang Y."/>
            <person name="Li K."/>
            <person name="Lu H.F."/>
            <person name="Shi C."/>
            <person name="Zhu S.T."/>
            <person name="Xiao Z.Y."/>
            <person name="Nan H."/>
            <person name="Yue Y."/>
            <person name="Zhu X.G."/>
            <person name="Wu Y."/>
            <person name="Hong X.N."/>
            <person name="Fan G.Y."/>
            <person name="Tong Y."/>
            <person name="Zhang D."/>
            <person name="Mao C.L."/>
            <person name="Liu Y.L."/>
            <person name="Hao S.J."/>
            <person name="Liu W.Q."/>
            <person name="Lv M.Q."/>
            <person name="Zhang H.B."/>
            <person name="Liu Y."/>
            <person name="Hu-Tang G.R."/>
            <person name="Wang J.P."/>
            <person name="Wang J.H."/>
            <person name="Sun Y.H."/>
            <person name="Ni S.B."/>
            <person name="Chen W.B."/>
            <person name="Zhang X.C."/>
            <person name="Jiao Y.N."/>
            <person name="Eichler E.E."/>
            <person name="Li G.H."/>
            <person name="Liu X."/>
            <person name="Gao L.Z."/>
        </authorList>
    </citation>
    <scope>NUCLEOTIDE SEQUENCE [LARGE SCALE GENOMIC DNA]</scope>
    <source>
        <strain evidence="10">cv. GT1</strain>
        <tissue evidence="9">Leaf</tissue>
    </source>
</reference>
<dbReference type="AlphaFoldDB" id="A0A6A6K608"/>
<keyword evidence="7" id="KW-0503">Monooxygenase</keyword>
<comment type="similarity">
    <text evidence="2">Belongs to the cytochrome P450 family.</text>
</comment>
<dbReference type="EMBL" id="JAAGAX010000018">
    <property type="protein sequence ID" value="KAF2284182.1"/>
    <property type="molecule type" value="Genomic_DNA"/>
</dbReference>
<evidence type="ECO:0000313" key="9">
    <source>
        <dbReference type="EMBL" id="KAF2284182.1"/>
    </source>
</evidence>
<comment type="cofactor">
    <cofactor evidence="1">
        <name>heme</name>
        <dbReference type="ChEBI" id="CHEBI:30413"/>
    </cofactor>
</comment>
<dbReference type="SUPFAM" id="SSF48264">
    <property type="entry name" value="Cytochrome P450"/>
    <property type="match status" value="1"/>
</dbReference>
<evidence type="ECO:0000256" key="5">
    <source>
        <dbReference type="ARBA" id="ARBA00023002"/>
    </source>
</evidence>
<feature type="transmembrane region" description="Helical" evidence="8">
    <location>
        <begin position="67"/>
        <end position="92"/>
    </location>
</feature>
<dbReference type="GO" id="GO:0005506">
    <property type="term" value="F:iron ion binding"/>
    <property type="evidence" value="ECO:0007669"/>
    <property type="project" value="InterPro"/>
</dbReference>
<dbReference type="GO" id="GO:0016705">
    <property type="term" value="F:oxidoreductase activity, acting on paired donors, with incorporation or reduction of molecular oxygen"/>
    <property type="evidence" value="ECO:0007669"/>
    <property type="project" value="InterPro"/>
</dbReference>
<dbReference type="GO" id="GO:0020037">
    <property type="term" value="F:heme binding"/>
    <property type="evidence" value="ECO:0007669"/>
    <property type="project" value="InterPro"/>
</dbReference>
<evidence type="ECO:0000256" key="4">
    <source>
        <dbReference type="ARBA" id="ARBA00022723"/>
    </source>
</evidence>
<sequence length="162" mass="17423">MAGLAPGFKALHTQPRIDPGTLLKGGRAPTARPHPGMDMGLVAKDTTWWVYTLPAFLGRRNILDGSILFSLFMAFVFLVLFSWAFAVGGIAWKNGRNQRGPVPIPGPRGLPILGSLLTLSRGLAHRSLATMAWKRANTSLMAFSLGSTPVVVASDLTPPEKF</sequence>
<evidence type="ECO:0000256" key="2">
    <source>
        <dbReference type="ARBA" id="ARBA00010617"/>
    </source>
</evidence>
<evidence type="ECO:0000256" key="6">
    <source>
        <dbReference type="ARBA" id="ARBA00023004"/>
    </source>
</evidence>
<accession>A0A6A6K608</accession>
<keyword evidence="8" id="KW-0812">Transmembrane</keyword>
<dbReference type="InterPro" id="IPR051996">
    <property type="entry name" value="Cytochrome_P450_78A"/>
</dbReference>
<evidence type="ECO:0000256" key="7">
    <source>
        <dbReference type="ARBA" id="ARBA00023033"/>
    </source>
</evidence>
<keyword evidence="10" id="KW-1185">Reference proteome</keyword>
<dbReference type="GO" id="GO:0004497">
    <property type="term" value="F:monooxygenase activity"/>
    <property type="evidence" value="ECO:0007669"/>
    <property type="project" value="UniProtKB-KW"/>
</dbReference>
<gene>
    <name evidence="9" type="ORF">GH714_019835</name>
</gene>
<keyword evidence="4" id="KW-0479">Metal-binding</keyword>
<protein>
    <submittedName>
        <fullName evidence="9">Uncharacterized protein</fullName>
    </submittedName>
</protein>
<evidence type="ECO:0000256" key="3">
    <source>
        <dbReference type="ARBA" id="ARBA00022617"/>
    </source>
</evidence>
<organism evidence="9 10">
    <name type="scientific">Hevea brasiliensis</name>
    <name type="common">Para rubber tree</name>
    <name type="synonym">Siphonia brasiliensis</name>
    <dbReference type="NCBI Taxonomy" id="3981"/>
    <lineage>
        <taxon>Eukaryota</taxon>
        <taxon>Viridiplantae</taxon>
        <taxon>Streptophyta</taxon>
        <taxon>Embryophyta</taxon>
        <taxon>Tracheophyta</taxon>
        <taxon>Spermatophyta</taxon>
        <taxon>Magnoliopsida</taxon>
        <taxon>eudicotyledons</taxon>
        <taxon>Gunneridae</taxon>
        <taxon>Pentapetalae</taxon>
        <taxon>rosids</taxon>
        <taxon>fabids</taxon>
        <taxon>Malpighiales</taxon>
        <taxon>Euphorbiaceae</taxon>
        <taxon>Crotonoideae</taxon>
        <taxon>Micrandreae</taxon>
        <taxon>Hevea</taxon>
    </lineage>
</organism>
<keyword evidence="6" id="KW-0408">Iron</keyword>
<name>A0A6A6K608_HEVBR</name>
<keyword evidence="5" id="KW-0560">Oxidoreductase</keyword>
<dbReference type="Proteomes" id="UP000467840">
    <property type="component" value="Chromosome 12"/>
</dbReference>
<keyword evidence="3" id="KW-0349">Heme</keyword>
<dbReference type="InterPro" id="IPR036396">
    <property type="entry name" value="Cyt_P450_sf"/>
</dbReference>
<keyword evidence="8" id="KW-1133">Transmembrane helix</keyword>